<name>A0A6L6Q9K1_9BURK</name>
<organism evidence="1 2">
    <name type="scientific">Pseudoduganella ginsengisoli</name>
    <dbReference type="NCBI Taxonomy" id="1462440"/>
    <lineage>
        <taxon>Bacteria</taxon>
        <taxon>Pseudomonadati</taxon>
        <taxon>Pseudomonadota</taxon>
        <taxon>Betaproteobacteria</taxon>
        <taxon>Burkholderiales</taxon>
        <taxon>Oxalobacteraceae</taxon>
        <taxon>Telluria group</taxon>
        <taxon>Pseudoduganella</taxon>
    </lineage>
</organism>
<comment type="caution">
    <text evidence="1">The sequence shown here is derived from an EMBL/GenBank/DDBJ whole genome shotgun (WGS) entry which is preliminary data.</text>
</comment>
<gene>
    <name evidence="1" type="ORF">GM668_27920</name>
</gene>
<evidence type="ECO:0000313" key="2">
    <source>
        <dbReference type="Proteomes" id="UP000484015"/>
    </source>
</evidence>
<sequence length="62" mass="7176">MARANDFDAWAADVARHLSTLGMDMLEARQVPYDNEEWFRREYEGGEDAGMTANEWFNSNCL</sequence>
<keyword evidence="2" id="KW-1185">Reference proteome</keyword>
<dbReference type="AlphaFoldDB" id="A0A6L6Q9K1"/>
<dbReference type="RefSeq" id="WP_155442252.1">
    <property type="nucleotide sequence ID" value="NZ_WNLA01000032.1"/>
</dbReference>
<reference evidence="1 2" key="1">
    <citation type="submission" date="2019-11" db="EMBL/GenBank/DDBJ databases">
        <title>Type strains purchased from KCTC, JCM and DSMZ.</title>
        <authorList>
            <person name="Lu H."/>
        </authorList>
    </citation>
    <scope>NUCLEOTIDE SEQUENCE [LARGE SCALE GENOMIC DNA]</scope>
    <source>
        <strain evidence="1 2">KCTC 42409</strain>
    </source>
</reference>
<accession>A0A6L6Q9K1</accession>
<protein>
    <submittedName>
        <fullName evidence="1">Uncharacterized protein</fullName>
    </submittedName>
</protein>
<evidence type="ECO:0000313" key="1">
    <source>
        <dbReference type="EMBL" id="MTW05912.1"/>
    </source>
</evidence>
<dbReference type="EMBL" id="WNLA01000032">
    <property type="protein sequence ID" value="MTW05912.1"/>
    <property type="molecule type" value="Genomic_DNA"/>
</dbReference>
<proteinExistence type="predicted"/>
<dbReference type="Proteomes" id="UP000484015">
    <property type="component" value="Unassembled WGS sequence"/>
</dbReference>